<dbReference type="Proteomes" id="UP000598820">
    <property type="component" value="Unassembled WGS sequence"/>
</dbReference>
<gene>
    <name evidence="1" type="ORF">IC229_29055</name>
</gene>
<dbReference type="EMBL" id="JACWZY010000035">
    <property type="protein sequence ID" value="MBD2704719.1"/>
    <property type="molecule type" value="Genomic_DNA"/>
</dbReference>
<name>A0A927AUM3_9BACT</name>
<protein>
    <submittedName>
        <fullName evidence="1">Uncharacterized protein</fullName>
    </submittedName>
</protein>
<evidence type="ECO:0000313" key="1">
    <source>
        <dbReference type="EMBL" id="MBD2704719.1"/>
    </source>
</evidence>
<reference evidence="1" key="1">
    <citation type="submission" date="2020-09" db="EMBL/GenBank/DDBJ databases">
        <authorList>
            <person name="Kim M.K."/>
        </authorList>
    </citation>
    <scope>NUCLEOTIDE SEQUENCE</scope>
    <source>
        <strain evidence="1">BT702</strain>
    </source>
</reference>
<proteinExistence type="predicted"/>
<evidence type="ECO:0000313" key="2">
    <source>
        <dbReference type="Proteomes" id="UP000598820"/>
    </source>
</evidence>
<dbReference type="RefSeq" id="WP_190891536.1">
    <property type="nucleotide sequence ID" value="NZ_JACWZY010000035.1"/>
</dbReference>
<dbReference type="AlphaFoldDB" id="A0A927AUM3"/>
<keyword evidence="2" id="KW-1185">Reference proteome</keyword>
<comment type="caution">
    <text evidence="1">The sequence shown here is derived from an EMBL/GenBank/DDBJ whole genome shotgun (WGS) entry which is preliminary data.</text>
</comment>
<sequence>MTPDLDPNWFIADRPIVVYQHQQTQEDWEDGLASQVMELVMKEYVGCMSWELPDITLEGKSYQIKDWTNIYYGIEPDTFTQVENTESSGDKTISLFKEPPPLSGKSIARQRLGGAFYYWSCCWTCLSCFLFLGATKVLGSGILNLLSLRLESA</sequence>
<accession>A0A927AUM3</accession>
<organism evidence="1 2">
    <name type="scientific">Spirosoma profusum</name>
    <dbReference type="NCBI Taxonomy" id="2771354"/>
    <lineage>
        <taxon>Bacteria</taxon>
        <taxon>Pseudomonadati</taxon>
        <taxon>Bacteroidota</taxon>
        <taxon>Cytophagia</taxon>
        <taxon>Cytophagales</taxon>
        <taxon>Cytophagaceae</taxon>
        <taxon>Spirosoma</taxon>
    </lineage>
</organism>